<dbReference type="PANTHER" id="PTHR34676:SF17">
    <property type="entry name" value="OS06G0684500 PROTEIN"/>
    <property type="match status" value="1"/>
</dbReference>
<dbReference type="GO" id="GO:0008270">
    <property type="term" value="F:zinc ion binding"/>
    <property type="evidence" value="ECO:0007669"/>
    <property type="project" value="UniProtKB-KW"/>
</dbReference>
<dbReference type="GO" id="GO:0003676">
    <property type="term" value="F:nucleic acid binding"/>
    <property type="evidence" value="ECO:0007669"/>
    <property type="project" value="InterPro"/>
</dbReference>
<dbReference type="Gramene" id="KQL01481">
    <property type="protein sequence ID" value="KQL01481"/>
    <property type="gene ID" value="SETIT_015468mg"/>
</dbReference>
<dbReference type="InterPro" id="IPR036875">
    <property type="entry name" value="Znf_CCHC_sf"/>
</dbReference>
<feature type="region of interest" description="Disordered" evidence="2">
    <location>
        <begin position="236"/>
        <end position="274"/>
    </location>
</feature>
<feature type="compositionally biased region" description="Acidic residues" evidence="2">
    <location>
        <begin position="265"/>
        <end position="274"/>
    </location>
</feature>
<dbReference type="HOGENOM" id="CLU_783901_0_0_1"/>
<proteinExistence type="predicted"/>
<evidence type="ECO:0000256" key="2">
    <source>
        <dbReference type="SAM" id="MobiDB-lite"/>
    </source>
</evidence>
<dbReference type="Proteomes" id="UP000004995">
    <property type="component" value="Unassembled WGS sequence"/>
</dbReference>
<dbReference type="STRING" id="4555.K3YMI8"/>
<dbReference type="SMART" id="SM00343">
    <property type="entry name" value="ZnF_C2HC"/>
    <property type="match status" value="1"/>
</dbReference>
<dbReference type="OrthoDB" id="785014at2759"/>
<protein>
    <recommendedName>
        <fullName evidence="3">CCHC-type domain-containing protein</fullName>
    </recommendedName>
</protein>
<keyword evidence="1" id="KW-0863">Zinc-finger</keyword>
<evidence type="ECO:0000313" key="4">
    <source>
        <dbReference type="EMBL" id="RCV30749.1"/>
    </source>
</evidence>
<evidence type="ECO:0000313" key="6">
    <source>
        <dbReference type="Proteomes" id="UP000004995"/>
    </source>
</evidence>
<dbReference type="SUPFAM" id="SSF57756">
    <property type="entry name" value="Retrovirus zinc finger-like domains"/>
    <property type="match status" value="1"/>
</dbReference>
<keyword evidence="1" id="KW-0862">Zinc</keyword>
<name>K3YMI8_SETIT</name>
<feature type="region of interest" description="Disordered" evidence="2">
    <location>
        <begin position="291"/>
        <end position="310"/>
    </location>
</feature>
<feature type="compositionally biased region" description="Basic and acidic residues" evidence="2">
    <location>
        <begin position="292"/>
        <end position="302"/>
    </location>
</feature>
<sequence length="354" mass="40223">MSTSGNQDVAIGGNVSNPTDSQPPVVPQGATTSAQGGGVGGASTSQRRRHDSDDSSSDDSDYDDTRSNRSGRHGSRREYYQISFNYNRLNVNTSSGSINLGKPPHFDGVWDTLFINHQGTKRVREGRIRALESELNRFIIKKDETPQEMYNRLNKIVNKIRSLGSDKWGRREVVDKILSAYMARDVQLPILIREKRGFKKFTPTDVIGRIEEHLITVKEFKLSQEMSKIHEQIEKNNGVALKASHKSKEKEASSSSKATTKKIDDDSDSESMDEEEMALFMRRIRRMMKRGGFFEKNKDKEKNKRKSKRSCFGCGKEDHFIANCPNVKIKRNNTSKRDKSKYKKKIGEAHLGQE</sequence>
<evidence type="ECO:0000313" key="5">
    <source>
        <dbReference type="EnsemblPlants" id="KQL01481"/>
    </source>
</evidence>
<organism evidence="4">
    <name type="scientific">Setaria italica</name>
    <name type="common">Foxtail millet</name>
    <name type="synonym">Panicum italicum</name>
    <dbReference type="NCBI Taxonomy" id="4555"/>
    <lineage>
        <taxon>Eukaryota</taxon>
        <taxon>Viridiplantae</taxon>
        <taxon>Streptophyta</taxon>
        <taxon>Embryophyta</taxon>
        <taxon>Tracheophyta</taxon>
        <taxon>Spermatophyta</taxon>
        <taxon>Magnoliopsida</taxon>
        <taxon>Liliopsida</taxon>
        <taxon>Poales</taxon>
        <taxon>Poaceae</taxon>
        <taxon>PACMAD clade</taxon>
        <taxon>Panicoideae</taxon>
        <taxon>Panicodae</taxon>
        <taxon>Paniceae</taxon>
        <taxon>Cenchrinae</taxon>
        <taxon>Setaria</taxon>
    </lineage>
</organism>
<dbReference type="AlphaFoldDB" id="K3YMI8"/>
<dbReference type="EMBL" id="AGNK02003745">
    <property type="status" value="NOT_ANNOTATED_CDS"/>
    <property type="molecule type" value="Genomic_DNA"/>
</dbReference>
<evidence type="ECO:0000259" key="3">
    <source>
        <dbReference type="PROSITE" id="PS50158"/>
    </source>
</evidence>
<evidence type="ECO:0000256" key="1">
    <source>
        <dbReference type="PROSITE-ProRule" id="PRU00047"/>
    </source>
</evidence>
<dbReference type="EMBL" id="CM003533">
    <property type="protein sequence ID" value="RCV30749.1"/>
    <property type="molecule type" value="Genomic_DNA"/>
</dbReference>
<feature type="compositionally biased region" description="Basic and acidic residues" evidence="2">
    <location>
        <begin position="345"/>
        <end position="354"/>
    </location>
</feature>
<dbReference type="InterPro" id="IPR001878">
    <property type="entry name" value="Znf_CCHC"/>
</dbReference>
<reference evidence="4 6" key="1">
    <citation type="journal article" date="2012" name="Nat. Biotechnol.">
        <title>Reference genome sequence of the model plant Setaria.</title>
        <authorList>
            <person name="Bennetzen J.L."/>
            <person name="Schmutz J."/>
            <person name="Wang H."/>
            <person name="Percifield R."/>
            <person name="Hawkins J."/>
            <person name="Pontaroli A.C."/>
            <person name="Estep M."/>
            <person name="Feng L."/>
            <person name="Vaughn J.N."/>
            <person name="Grimwood J."/>
            <person name="Jenkins J."/>
            <person name="Barry K."/>
            <person name="Lindquist E."/>
            <person name="Hellsten U."/>
            <person name="Deshpande S."/>
            <person name="Wang X."/>
            <person name="Wu X."/>
            <person name="Mitros T."/>
            <person name="Triplett J."/>
            <person name="Yang X."/>
            <person name="Ye C.Y."/>
            <person name="Mauro-Herrera M."/>
            <person name="Wang L."/>
            <person name="Li P."/>
            <person name="Sharma M."/>
            <person name="Sharma R."/>
            <person name="Ronald P.C."/>
            <person name="Panaud O."/>
            <person name="Kellogg E.A."/>
            <person name="Brutnell T.P."/>
            <person name="Doust A.N."/>
            <person name="Tuskan G.A."/>
            <person name="Rokhsar D."/>
            <person name="Devos K.M."/>
        </authorList>
    </citation>
    <scope>NUCLEOTIDE SEQUENCE [LARGE SCALE GENOMIC DNA]</scope>
    <source>
        <strain evidence="6">cv. Yugu1</strain>
        <strain evidence="4">Yugu1</strain>
    </source>
</reference>
<gene>
    <name evidence="4" type="ORF">SETIT_6G120300v2</name>
</gene>
<dbReference type="EnsemblPlants" id="KQL01481">
    <property type="protein sequence ID" value="KQL01481"/>
    <property type="gene ID" value="SETIT_015468mg"/>
</dbReference>
<dbReference type="eggNOG" id="ENOG502S89Q">
    <property type="taxonomic scope" value="Eukaryota"/>
</dbReference>
<feature type="region of interest" description="Disordered" evidence="2">
    <location>
        <begin position="331"/>
        <end position="354"/>
    </location>
</feature>
<keyword evidence="1" id="KW-0479">Metal-binding</keyword>
<dbReference type="Gene3D" id="4.10.60.10">
    <property type="entry name" value="Zinc finger, CCHC-type"/>
    <property type="match status" value="1"/>
</dbReference>
<feature type="domain" description="CCHC-type" evidence="3">
    <location>
        <begin position="311"/>
        <end position="326"/>
    </location>
</feature>
<reference evidence="4" key="2">
    <citation type="submission" date="2015-07" db="EMBL/GenBank/DDBJ databases">
        <authorList>
            <person name="Noorani M."/>
        </authorList>
    </citation>
    <scope>NUCLEOTIDE SEQUENCE</scope>
    <source>
        <strain evidence="4">Yugu1</strain>
    </source>
</reference>
<dbReference type="PANTHER" id="PTHR34676">
    <property type="entry name" value="DUF4219 DOMAIN-CONTAINING PROTEIN-RELATED"/>
    <property type="match status" value="1"/>
</dbReference>
<dbReference type="PROSITE" id="PS50158">
    <property type="entry name" value="ZF_CCHC"/>
    <property type="match status" value="1"/>
</dbReference>
<feature type="region of interest" description="Disordered" evidence="2">
    <location>
        <begin position="1"/>
        <end position="76"/>
    </location>
</feature>
<feature type="compositionally biased region" description="Basic residues" evidence="2">
    <location>
        <begin position="331"/>
        <end position="344"/>
    </location>
</feature>
<accession>K3YMI8</accession>
<dbReference type="OMA" id="HIFYENE"/>
<reference evidence="5" key="3">
    <citation type="submission" date="2018-08" db="UniProtKB">
        <authorList>
            <consortium name="EnsemblPlants"/>
        </authorList>
    </citation>
    <scope>IDENTIFICATION</scope>
    <source>
        <strain evidence="5">Yugu1</strain>
    </source>
</reference>
<keyword evidence="6" id="KW-1185">Reference proteome</keyword>